<gene>
    <name evidence="1" type="ORF">CEXT_114791</name>
</gene>
<sequence>MEHVSPYTRKPMGCNVLFSLGFLTHSLVPRDSNEAYFPCIVQDFLVCISQKLWPTFINFERVFCSNTVYATFSEQLCLLGFQEDF</sequence>
<comment type="caution">
    <text evidence="1">The sequence shown here is derived from an EMBL/GenBank/DDBJ whole genome shotgun (WGS) entry which is preliminary data.</text>
</comment>
<keyword evidence="2" id="KW-1185">Reference proteome</keyword>
<dbReference type="EMBL" id="BPLR01017266">
    <property type="protein sequence ID" value="GIY89870.1"/>
    <property type="molecule type" value="Genomic_DNA"/>
</dbReference>
<proteinExistence type="predicted"/>
<dbReference type="Proteomes" id="UP001054945">
    <property type="component" value="Unassembled WGS sequence"/>
</dbReference>
<organism evidence="1 2">
    <name type="scientific">Caerostris extrusa</name>
    <name type="common">Bark spider</name>
    <name type="synonym">Caerostris bankana</name>
    <dbReference type="NCBI Taxonomy" id="172846"/>
    <lineage>
        <taxon>Eukaryota</taxon>
        <taxon>Metazoa</taxon>
        <taxon>Ecdysozoa</taxon>
        <taxon>Arthropoda</taxon>
        <taxon>Chelicerata</taxon>
        <taxon>Arachnida</taxon>
        <taxon>Araneae</taxon>
        <taxon>Araneomorphae</taxon>
        <taxon>Entelegynae</taxon>
        <taxon>Araneoidea</taxon>
        <taxon>Araneidae</taxon>
        <taxon>Caerostris</taxon>
    </lineage>
</organism>
<name>A0AAV4X6S9_CAEEX</name>
<protein>
    <submittedName>
        <fullName evidence="1">Uncharacterized protein</fullName>
    </submittedName>
</protein>
<evidence type="ECO:0000313" key="1">
    <source>
        <dbReference type="EMBL" id="GIY89870.1"/>
    </source>
</evidence>
<evidence type="ECO:0000313" key="2">
    <source>
        <dbReference type="Proteomes" id="UP001054945"/>
    </source>
</evidence>
<dbReference type="AlphaFoldDB" id="A0AAV4X6S9"/>
<accession>A0AAV4X6S9</accession>
<reference evidence="1 2" key="1">
    <citation type="submission" date="2021-06" db="EMBL/GenBank/DDBJ databases">
        <title>Caerostris extrusa draft genome.</title>
        <authorList>
            <person name="Kono N."/>
            <person name="Arakawa K."/>
        </authorList>
    </citation>
    <scope>NUCLEOTIDE SEQUENCE [LARGE SCALE GENOMIC DNA]</scope>
</reference>